<dbReference type="RefSeq" id="WP_344679238.1">
    <property type="nucleotide sequence ID" value="NZ_BAAAUX010000011.1"/>
</dbReference>
<comment type="subcellular location">
    <subcellularLocation>
        <location evidence="1">Cytoplasm</location>
    </subcellularLocation>
</comment>
<name>A0ABN3VAR1_9PSEU</name>
<gene>
    <name evidence="5" type="ORF">GCM10010470_19860</name>
</gene>
<accession>A0ABN3VAR1</accession>
<organism evidence="5 6">
    <name type="scientific">Saccharopolyspora taberi</name>
    <dbReference type="NCBI Taxonomy" id="60895"/>
    <lineage>
        <taxon>Bacteria</taxon>
        <taxon>Bacillati</taxon>
        <taxon>Actinomycetota</taxon>
        <taxon>Actinomycetes</taxon>
        <taxon>Pseudonocardiales</taxon>
        <taxon>Pseudonocardiaceae</taxon>
        <taxon>Saccharopolyspora</taxon>
    </lineage>
</organism>
<reference evidence="5 6" key="1">
    <citation type="journal article" date="2019" name="Int. J. Syst. Evol. Microbiol.">
        <title>The Global Catalogue of Microorganisms (GCM) 10K type strain sequencing project: providing services to taxonomists for standard genome sequencing and annotation.</title>
        <authorList>
            <consortium name="The Broad Institute Genomics Platform"/>
            <consortium name="The Broad Institute Genome Sequencing Center for Infectious Disease"/>
            <person name="Wu L."/>
            <person name="Ma J."/>
        </authorList>
    </citation>
    <scope>NUCLEOTIDE SEQUENCE [LARGE SCALE GENOMIC DNA]</scope>
    <source>
        <strain evidence="5 6">JCM 9383</strain>
    </source>
</reference>
<sequence length="253" mass="27031">MTATPDFVLSTAEFDLLQDSLGLGRAPFPLDVPSQGATMEERAGLAAQALNGLAARGLAVRDELDERLGALLRLLFEHDISVDAVGHLDQPLRALAAADRGLGVLAEVTGDEVRLTEIRPTALARSIVDVLPPNDPGPVRSLSMPSEPLTRAVEAEDDEDDPFGGDLDDHTALTRAGLPSQDAATLIELVENRRAGGQFGVTHGSARASTLVNWFDTHQGRYLMTSENSWLSITPADNQRIEHRLASVVSTVS</sequence>
<protein>
    <submittedName>
        <fullName evidence="5">ESX secretion-associated protein EspG</fullName>
    </submittedName>
</protein>
<keyword evidence="4" id="KW-0143">Chaperone</keyword>
<dbReference type="Proteomes" id="UP001500979">
    <property type="component" value="Unassembled WGS sequence"/>
</dbReference>
<keyword evidence="3" id="KW-0963">Cytoplasm</keyword>
<evidence type="ECO:0000313" key="5">
    <source>
        <dbReference type="EMBL" id="GAA2785701.1"/>
    </source>
</evidence>
<dbReference type="InterPro" id="IPR025734">
    <property type="entry name" value="EspG"/>
</dbReference>
<proteinExistence type="inferred from homology"/>
<evidence type="ECO:0000313" key="6">
    <source>
        <dbReference type="Proteomes" id="UP001500979"/>
    </source>
</evidence>
<dbReference type="Pfam" id="PF14011">
    <property type="entry name" value="ESX-1_EspG"/>
    <property type="match status" value="1"/>
</dbReference>
<evidence type="ECO:0000256" key="4">
    <source>
        <dbReference type="ARBA" id="ARBA00023186"/>
    </source>
</evidence>
<evidence type="ECO:0000256" key="2">
    <source>
        <dbReference type="ARBA" id="ARBA00006411"/>
    </source>
</evidence>
<comment type="similarity">
    <text evidence="2">Belongs to the EspG family.</text>
</comment>
<comment type="caution">
    <text evidence="5">The sequence shown here is derived from an EMBL/GenBank/DDBJ whole genome shotgun (WGS) entry which is preliminary data.</text>
</comment>
<evidence type="ECO:0000256" key="1">
    <source>
        <dbReference type="ARBA" id="ARBA00004496"/>
    </source>
</evidence>
<evidence type="ECO:0000256" key="3">
    <source>
        <dbReference type="ARBA" id="ARBA00022490"/>
    </source>
</evidence>
<dbReference type="EMBL" id="BAAAUX010000011">
    <property type="protein sequence ID" value="GAA2785701.1"/>
    <property type="molecule type" value="Genomic_DNA"/>
</dbReference>
<keyword evidence="6" id="KW-1185">Reference proteome</keyword>